<proteinExistence type="predicted"/>
<name>A0A163BGA9_PHYB8</name>
<dbReference type="GeneID" id="29003351"/>
<evidence type="ECO:0008006" key="6">
    <source>
        <dbReference type="Google" id="ProtNLM"/>
    </source>
</evidence>
<evidence type="ECO:0000256" key="3">
    <source>
        <dbReference type="SAM" id="SignalP"/>
    </source>
</evidence>
<evidence type="ECO:0000256" key="1">
    <source>
        <dbReference type="SAM" id="MobiDB-lite"/>
    </source>
</evidence>
<dbReference type="RefSeq" id="XP_018299441.1">
    <property type="nucleotide sequence ID" value="XM_018442445.1"/>
</dbReference>
<sequence length="200" mass="20940">MYISIAGVFLVLSGCASFGAAQIQSLDGLFNVTSPIESGSYVAGQKLPVTYIILQETTSLKMNIFLQAVGMNFTTTTIALNADVSQEVSSIVTVNQKTFWQHSYNYDIPQISPAGAYKVVFQSVNTNVNTSVGINLNPFISSSLTPPSSTQASSAASASSSTGSSSSNSSRTANDSQRISGNIGFVAAVLATGLFFITTF</sequence>
<dbReference type="VEuPathDB" id="FungiDB:PHYBLDRAFT_71323"/>
<gene>
    <name evidence="4" type="ORF">PHYBLDRAFT_71323</name>
</gene>
<keyword evidence="2" id="KW-0472">Membrane</keyword>
<evidence type="ECO:0000256" key="2">
    <source>
        <dbReference type="SAM" id="Phobius"/>
    </source>
</evidence>
<evidence type="ECO:0000313" key="4">
    <source>
        <dbReference type="EMBL" id="OAD81401.1"/>
    </source>
</evidence>
<dbReference type="Proteomes" id="UP000077315">
    <property type="component" value="Unassembled WGS sequence"/>
</dbReference>
<organism evidence="4 5">
    <name type="scientific">Phycomyces blakesleeanus (strain ATCC 8743b / DSM 1359 / FGSC 10004 / NBRC 33097 / NRRL 1555)</name>
    <dbReference type="NCBI Taxonomy" id="763407"/>
    <lineage>
        <taxon>Eukaryota</taxon>
        <taxon>Fungi</taxon>
        <taxon>Fungi incertae sedis</taxon>
        <taxon>Mucoromycota</taxon>
        <taxon>Mucoromycotina</taxon>
        <taxon>Mucoromycetes</taxon>
        <taxon>Mucorales</taxon>
        <taxon>Phycomycetaceae</taxon>
        <taxon>Phycomyces</taxon>
    </lineage>
</organism>
<dbReference type="AlphaFoldDB" id="A0A163BGA9"/>
<feature type="region of interest" description="Disordered" evidence="1">
    <location>
        <begin position="151"/>
        <end position="176"/>
    </location>
</feature>
<dbReference type="OrthoDB" id="2276720at2759"/>
<protein>
    <recommendedName>
        <fullName evidence="6">Secreted protein</fullName>
    </recommendedName>
</protein>
<accession>A0A163BGA9</accession>
<feature type="signal peptide" evidence="3">
    <location>
        <begin position="1"/>
        <end position="21"/>
    </location>
</feature>
<keyword evidence="5" id="KW-1185">Reference proteome</keyword>
<dbReference type="InParanoid" id="A0A163BGA9"/>
<evidence type="ECO:0000313" key="5">
    <source>
        <dbReference type="Proteomes" id="UP000077315"/>
    </source>
</evidence>
<keyword evidence="3" id="KW-0732">Signal</keyword>
<keyword evidence="2" id="KW-1133">Transmembrane helix</keyword>
<keyword evidence="2" id="KW-0812">Transmembrane</keyword>
<reference evidence="5" key="1">
    <citation type="submission" date="2015-06" db="EMBL/GenBank/DDBJ databases">
        <title>Expansion of signal transduction pathways in fungi by whole-genome duplication.</title>
        <authorList>
            <consortium name="DOE Joint Genome Institute"/>
            <person name="Corrochano L.M."/>
            <person name="Kuo A."/>
            <person name="Marcet-Houben M."/>
            <person name="Polaino S."/>
            <person name="Salamov A."/>
            <person name="Villalobos J.M."/>
            <person name="Alvarez M.I."/>
            <person name="Avalos J."/>
            <person name="Benito E.P."/>
            <person name="Benoit I."/>
            <person name="Burger G."/>
            <person name="Camino L.P."/>
            <person name="Canovas D."/>
            <person name="Cerda-Olmedo E."/>
            <person name="Cheng J.-F."/>
            <person name="Dominguez A."/>
            <person name="Elias M."/>
            <person name="Eslava A.P."/>
            <person name="Glaser F."/>
            <person name="Grimwood J."/>
            <person name="Gutierrez G."/>
            <person name="Heitman J."/>
            <person name="Henrissat B."/>
            <person name="Iturriaga E.A."/>
            <person name="Lang B.F."/>
            <person name="Lavin J.L."/>
            <person name="Lee S."/>
            <person name="Li W."/>
            <person name="Lindquist E."/>
            <person name="Lopez-Garcia S."/>
            <person name="Luque E.M."/>
            <person name="Marcos A.T."/>
            <person name="Martin J."/>
            <person name="McCluskey K."/>
            <person name="Medina H.R."/>
            <person name="Miralles-Duran A."/>
            <person name="Miyazaki A."/>
            <person name="Munoz-Torres E."/>
            <person name="Oguiza J.A."/>
            <person name="Ohm R."/>
            <person name="Olmedo M."/>
            <person name="Orejas M."/>
            <person name="Ortiz-Castellanos L."/>
            <person name="Pisabarro A.G."/>
            <person name="Rodriguez-Romero J."/>
            <person name="Ruiz-Herrera J."/>
            <person name="Ruiz-Vazquez R."/>
            <person name="Sanz C."/>
            <person name="Schackwitz W."/>
            <person name="Schmutz J."/>
            <person name="Shahriari M."/>
            <person name="Shelest E."/>
            <person name="Silva-Franco F."/>
            <person name="Soanes D."/>
            <person name="Syed K."/>
            <person name="Tagua V.G."/>
            <person name="Talbot N.J."/>
            <person name="Thon M."/>
            <person name="De vries R.P."/>
            <person name="Wiebenga A."/>
            <person name="Yadav J.S."/>
            <person name="Braun E.L."/>
            <person name="Baker S."/>
            <person name="Garre V."/>
            <person name="Horwitz B."/>
            <person name="Torres-Martinez S."/>
            <person name="Idnurm A."/>
            <person name="Herrera-Estrella A."/>
            <person name="Gabaldon T."/>
            <person name="Grigoriev I.V."/>
        </authorList>
    </citation>
    <scope>NUCLEOTIDE SEQUENCE [LARGE SCALE GENOMIC DNA]</scope>
    <source>
        <strain evidence="5">NRRL 1555(-)</strain>
    </source>
</reference>
<feature type="transmembrane region" description="Helical" evidence="2">
    <location>
        <begin position="179"/>
        <end position="197"/>
    </location>
</feature>
<dbReference type="EMBL" id="KV440971">
    <property type="protein sequence ID" value="OAD81401.1"/>
    <property type="molecule type" value="Genomic_DNA"/>
</dbReference>
<feature type="chain" id="PRO_5007841756" description="Secreted protein" evidence="3">
    <location>
        <begin position="22"/>
        <end position="200"/>
    </location>
</feature>